<sequence length="103" mass="11017">MDSSLDTARGVKASSTIAAAGRAPSWKYFRSHDQDSSKRKPLAQPQRLQCSRSTSAKTGRARSSQEILLVPLHGKDCLRAVLQNSLGRGASESSVTTQSEGSN</sequence>
<dbReference type="EMBL" id="QXTE01000096">
    <property type="protein sequence ID" value="TFK06451.1"/>
    <property type="molecule type" value="Genomic_DNA"/>
</dbReference>
<protein>
    <submittedName>
        <fullName evidence="2">Pre-mRNA-splicing factor CWC22-like protein</fullName>
    </submittedName>
</protein>
<accession>A0A4D9E6E2</accession>
<evidence type="ECO:0000313" key="3">
    <source>
        <dbReference type="Proteomes" id="UP000297703"/>
    </source>
</evidence>
<keyword evidence="3" id="KW-1185">Reference proteome</keyword>
<evidence type="ECO:0000313" key="2">
    <source>
        <dbReference type="EMBL" id="TFK06451.1"/>
    </source>
</evidence>
<reference evidence="2 3" key="1">
    <citation type="submission" date="2019-04" db="EMBL/GenBank/DDBJ databases">
        <title>Draft genome of the big-headed turtle Platysternon megacephalum.</title>
        <authorList>
            <person name="Gong S."/>
        </authorList>
    </citation>
    <scope>NUCLEOTIDE SEQUENCE [LARGE SCALE GENOMIC DNA]</scope>
    <source>
        <strain evidence="2">DO16091913</strain>
        <tissue evidence="2">Muscle</tissue>
    </source>
</reference>
<dbReference type="Proteomes" id="UP000297703">
    <property type="component" value="Unassembled WGS sequence"/>
</dbReference>
<proteinExistence type="predicted"/>
<gene>
    <name evidence="2" type="ORF">DR999_PMT10762</name>
</gene>
<organism evidence="2 3">
    <name type="scientific">Platysternon megacephalum</name>
    <name type="common">big-headed turtle</name>
    <dbReference type="NCBI Taxonomy" id="55544"/>
    <lineage>
        <taxon>Eukaryota</taxon>
        <taxon>Metazoa</taxon>
        <taxon>Chordata</taxon>
        <taxon>Craniata</taxon>
        <taxon>Vertebrata</taxon>
        <taxon>Euteleostomi</taxon>
        <taxon>Archelosauria</taxon>
        <taxon>Testudinata</taxon>
        <taxon>Testudines</taxon>
        <taxon>Cryptodira</taxon>
        <taxon>Durocryptodira</taxon>
        <taxon>Testudinoidea</taxon>
        <taxon>Platysternidae</taxon>
        <taxon>Platysternon</taxon>
    </lineage>
</organism>
<feature type="compositionally biased region" description="Polar residues" evidence="1">
    <location>
        <begin position="46"/>
        <end position="64"/>
    </location>
</feature>
<evidence type="ECO:0000256" key="1">
    <source>
        <dbReference type="SAM" id="MobiDB-lite"/>
    </source>
</evidence>
<name>A0A4D9E6E2_9SAUR</name>
<feature type="region of interest" description="Disordered" evidence="1">
    <location>
        <begin position="24"/>
        <end position="64"/>
    </location>
</feature>
<dbReference type="AlphaFoldDB" id="A0A4D9E6E2"/>
<reference evidence="2 3" key="2">
    <citation type="submission" date="2019-04" db="EMBL/GenBank/DDBJ databases">
        <title>The genome sequence of big-headed turtle.</title>
        <authorList>
            <person name="Gong S."/>
        </authorList>
    </citation>
    <scope>NUCLEOTIDE SEQUENCE [LARGE SCALE GENOMIC DNA]</scope>
    <source>
        <strain evidence="2">DO16091913</strain>
        <tissue evidence="2">Muscle</tissue>
    </source>
</reference>
<comment type="caution">
    <text evidence="2">The sequence shown here is derived from an EMBL/GenBank/DDBJ whole genome shotgun (WGS) entry which is preliminary data.</text>
</comment>